<dbReference type="EMBL" id="BAAAQW010000008">
    <property type="protein sequence ID" value="GAA2201780.1"/>
    <property type="molecule type" value="Genomic_DNA"/>
</dbReference>
<dbReference type="SUPFAM" id="SSF53597">
    <property type="entry name" value="Dihydrofolate reductase-like"/>
    <property type="match status" value="1"/>
</dbReference>
<evidence type="ECO:0000313" key="1">
    <source>
        <dbReference type="EMBL" id="GAA2201780.1"/>
    </source>
</evidence>
<name>A0ABP5NQF0_9MICC</name>
<dbReference type="Gene3D" id="3.40.430.10">
    <property type="entry name" value="Dihydrofolate Reductase, subunit A"/>
    <property type="match status" value="1"/>
</dbReference>
<organism evidence="1 2">
    <name type="scientific">Sinomonas flava</name>
    <dbReference type="NCBI Taxonomy" id="496857"/>
    <lineage>
        <taxon>Bacteria</taxon>
        <taxon>Bacillati</taxon>
        <taxon>Actinomycetota</taxon>
        <taxon>Actinomycetes</taxon>
        <taxon>Micrococcales</taxon>
        <taxon>Micrococcaceae</taxon>
        <taxon>Sinomonas</taxon>
    </lineage>
</organism>
<accession>A0ABP5NQF0</accession>
<evidence type="ECO:0008006" key="3">
    <source>
        <dbReference type="Google" id="ProtNLM"/>
    </source>
</evidence>
<protein>
    <recommendedName>
        <fullName evidence="3">RibD C-terminal domain-containing protein</fullName>
    </recommendedName>
</protein>
<comment type="caution">
    <text evidence="1">The sequence shown here is derived from an EMBL/GenBank/DDBJ whole genome shotgun (WGS) entry which is preliminary data.</text>
</comment>
<dbReference type="RefSeq" id="WP_344300331.1">
    <property type="nucleotide sequence ID" value="NZ_BAAAQW010000008.1"/>
</dbReference>
<proteinExistence type="predicted"/>
<evidence type="ECO:0000313" key="2">
    <source>
        <dbReference type="Proteomes" id="UP001500432"/>
    </source>
</evidence>
<gene>
    <name evidence="1" type="ORF">GCM10009849_27530</name>
</gene>
<sequence length="90" mass="9515">MGRLIVQETVSADGFAADPEGDIGCWGSLSLVRELLDPGEADGLRLVVAPSKIGQGRRFGPAGQVQLARREAATYDDALVALVYDLRSAD</sequence>
<dbReference type="InterPro" id="IPR024072">
    <property type="entry name" value="DHFR-like_dom_sf"/>
</dbReference>
<dbReference type="Proteomes" id="UP001500432">
    <property type="component" value="Unassembled WGS sequence"/>
</dbReference>
<reference evidence="2" key="1">
    <citation type="journal article" date="2019" name="Int. J. Syst. Evol. Microbiol.">
        <title>The Global Catalogue of Microorganisms (GCM) 10K type strain sequencing project: providing services to taxonomists for standard genome sequencing and annotation.</title>
        <authorList>
            <consortium name="The Broad Institute Genomics Platform"/>
            <consortium name="The Broad Institute Genome Sequencing Center for Infectious Disease"/>
            <person name="Wu L."/>
            <person name="Ma J."/>
        </authorList>
    </citation>
    <scope>NUCLEOTIDE SEQUENCE [LARGE SCALE GENOMIC DNA]</scope>
    <source>
        <strain evidence="2">JCM 16034</strain>
    </source>
</reference>
<keyword evidence="2" id="KW-1185">Reference proteome</keyword>